<evidence type="ECO:0000313" key="3">
    <source>
        <dbReference type="EMBL" id="GAA1240187.1"/>
    </source>
</evidence>
<name>A0ABP4GZT8_9PSEU</name>
<feature type="domain" description="VOC" evidence="2">
    <location>
        <begin position="27"/>
        <end position="153"/>
    </location>
</feature>
<dbReference type="InterPro" id="IPR004360">
    <property type="entry name" value="Glyas_Fos-R_dOase_dom"/>
</dbReference>
<dbReference type="PANTHER" id="PTHR34109:SF1">
    <property type="entry name" value="VOC DOMAIN-CONTAINING PROTEIN"/>
    <property type="match status" value="1"/>
</dbReference>
<comment type="caution">
    <text evidence="3">The sequence shown here is derived from an EMBL/GenBank/DDBJ whole genome shotgun (WGS) entry which is preliminary data.</text>
</comment>
<dbReference type="Proteomes" id="UP001500653">
    <property type="component" value="Unassembled WGS sequence"/>
</dbReference>
<keyword evidence="4" id="KW-1185">Reference proteome</keyword>
<evidence type="ECO:0000256" key="1">
    <source>
        <dbReference type="SAM" id="MobiDB-lite"/>
    </source>
</evidence>
<dbReference type="Gene3D" id="3.30.720.110">
    <property type="match status" value="1"/>
</dbReference>
<dbReference type="PANTHER" id="PTHR34109">
    <property type="entry name" value="BNAUNNG04460D PROTEIN-RELATED"/>
    <property type="match status" value="1"/>
</dbReference>
<evidence type="ECO:0000313" key="4">
    <source>
        <dbReference type="Proteomes" id="UP001500653"/>
    </source>
</evidence>
<protein>
    <submittedName>
        <fullName evidence="3">VOC family protein</fullName>
    </submittedName>
</protein>
<evidence type="ECO:0000259" key="2">
    <source>
        <dbReference type="PROSITE" id="PS51819"/>
    </source>
</evidence>
<feature type="region of interest" description="Disordered" evidence="1">
    <location>
        <begin position="1"/>
        <end position="24"/>
    </location>
</feature>
<dbReference type="InterPro" id="IPR029068">
    <property type="entry name" value="Glyas_Bleomycin-R_OHBP_Dase"/>
</dbReference>
<organism evidence="3 4">
    <name type="scientific">Prauserella halophila</name>
    <dbReference type="NCBI Taxonomy" id="185641"/>
    <lineage>
        <taxon>Bacteria</taxon>
        <taxon>Bacillati</taxon>
        <taxon>Actinomycetota</taxon>
        <taxon>Actinomycetes</taxon>
        <taxon>Pseudonocardiales</taxon>
        <taxon>Pseudonocardiaceae</taxon>
        <taxon>Prauserella</taxon>
    </lineage>
</organism>
<reference evidence="4" key="1">
    <citation type="journal article" date="2019" name="Int. J. Syst. Evol. Microbiol.">
        <title>The Global Catalogue of Microorganisms (GCM) 10K type strain sequencing project: providing services to taxonomists for standard genome sequencing and annotation.</title>
        <authorList>
            <consortium name="The Broad Institute Genomics Platform"/>
            <consortium name="The Broad Institute Genome Sequencing Center for Infectious Disease"/>
            <person name="Wu L."/>
            <person name="Ma J."/>
        </authorList>
    </citation>
    <scope>NUCLEOTIDE SEQUENCE [LARGE SCALE GENOMIC DNA]</scope>
    <source>
        <strain evidence="4">JCM 13023</strain>
    </source>
</reference>
<dbReference type="InterPro" id="IPR037523">
    <property type="entry name" value="VOC_core"/>
</dbReference>
<dbReference type="SUPFAM" id="SSF54593">
    <property type="entry name" value="Glyoxalase/Bleomycin resistance protein/Dihydroxybiphenyl dioxygenase"/>
    <property type="match status" value="1"/>
</dbReference>
<accession>A0ABP4GZT8</accession>
<dbReference type="PROSITE" id="PS51819">
    <property type="entry name" value="VOC"/>
    <property type="match status" value="1"/>
</dbReference>
<sequence length="156" mass="16362">MDAATGAGTGPATELSGRTTSDDAVARPGVWPGVLYDDITPARRFLTGVLGFTEALIVPDGDDRDRVVHGELRWPEGGGVMIGSRRPEAHDGAGAAQQAPQWIYVVTTDPDAVYERALAAGAVVAQEPHDTDYGSRNVAIADPEGTVWVFGTYPGT</sequence>
<dbReference type="Gene3D" id="3.30.720.120">
    <property type="match status" value="1"/>
</dbReference>
<dbReference type="EMBL" id="BAAALN010000006">
    <property type="protein sequence ID" value="GAA1240187.1"/>
    <property type="molecule type" value="Genomic_DNA"/>
</dbReference>
<proteinExistence type="predicted"/>
<feature type="compositionally biased region" description="Low complexity" evidence="1">
    <location>
        <begin position="1"/>
        <end position="13"/>
    </location>
</feature>
<gene>
    <name evidence="3" type="ORF">GCM10009676_26320</name>
</gene>
<dbReference type="Pfam" id="PF00903">
    <property type="entry name" value="Glyoxalase"/>
    <property type="match status" value="1"/>
</dbReference>